<evidence type="ECO:0000256" key="1">
    <source>
        <dbReference type="SAM" id="MobiDB-lite"/>
    </source>
</evidence>
<evidence type="ECO:0000256" key="2">
    <source>
        <dbReference type="SAM" id="Phobius"/>
    </source>
</evidence>
<feature type="transmembrane region" description="Helical" evidence="2">
    <location>
        <begin position="6"/>
        <end position="22"/>
    </location>
</feature>
<gene>
    <name evidence="3" type="ORF">SAMN05192570_2901</name>
</gene>
<keyword evidence="4" id="KW-1185">Reference proteome</keyword>
<evidence type="ECO:0000313" key="4">
    <source>
        <dbReference type="Proteomes" id="UP000198788"/>
    </source>
</evidence>
<proteinExistence type="predicted"/>
<evidence type="ECO:0000313" key="3">
    <source>
        <dbReference type="EMBL" id="SFS83378.1"/>
    </source>
</evidence>
<name>A0A1I6T2W5_9CAUL</name>
<dbReference type="EMBL" id="FOZV01000007">
    <property type="protein sequence ID" value="SFS83378.1"/>
    <property type="molecule type" value="Genomic_DNA"/>
</dbReference>
<keyword evidence="2" id="KW-0472">Membrane</keyword>
<dbReference type="Proteomes" id="UP000198788">
    <property type="component" value="Unassembled WGS sequence"/>
</dbReference>
<protein>
    <submittedName>
        <fullName evidence="3">Uncharacterized protein</fullName>
    </submittedName>
</protein>
<reference evidence="4" key="1">
    <citation type="submission" date="2016-10" db="EMBL/GenBank/DDBJ databases">
        <authorList>
            <person name="Varghese N."/>
            <person name="Submissions S."/>
        </authorList>
    </citation>
    <scope>NUCLEOTIDE SEQUENCE [LARGE SCALE GENOMIC DNA]</scope>
    <source>
        <strain evidence="4">CGMCC 1.10683</strain>
    </source>
</reference>
<feature type="region of interest" description="Disordered" evidence="1">
    <location>
        <begin position="26"/>
        <end position="62"/>
    </location>
</feature>
<dbReference type="RefSeq" id="WP_092312359.1">
    <property type="nucleotide sequence ID" value="NZ_FOZV01000007.1"/>
</dbReference>
<keyword evidence="2" id="KW-0812">Transmembrane</keyword>
<keyword evidence="2" id="KW-1133">Transmembrane helix</keyword>
<accession>A0A1I6T2W5</accession>
<sequence length="62" mass="6682">MTTTLIVVVLLVLGVGIVLWAVRRKPADRPDPLPGETDTAWNDPVTRADAAPPSRPDAEPRP</sequence>
<dbReference type="STRING" id="871741.SAMN05192570_2901"/>
<dbReference type="AlphaFoldDB" id="A0A1I6T2W5"/>
<organism evidence="3 4">
    <name type="scientific">Brevundimonas viscosa</name>
    <dbReference type="NCBI Taxonomy" id="871741"/>
    <lineage>
        <taxon>Bacteria</taxon>
        <taxon>Pseudomonadati</taxon>
        <taxon>Pseudomonadota</taxon>
        <taxon>Alphaproteobacteria</taxon>
        <taxon>Caulobacterales</taxon>
        <taxon>Caulobacteraceae</taxon>
        <taxon>Brevundimonas</taxon>
    </lineage>
</organism>